<evidence type="ECO:0000256" key="7">
    <source>
        <dbReference type="ARBA" id="ARBA00022618"/>
    </source>
</evidence>
<evidence type="ECO:0000256" key="12">
    <source>
        <dbReference type="SAM" id="MobiDB-lite"/>
    </source>
</evidence>
<keyword evidence="7 11" id="KW-0132">Cell division</keyword>
<keyword evidence="14" id="KW-1185">Reference proteome</keyword>
<dbReference type="Pfam" id="PF05786">
    <property type="entry name" value="Cnd2"/>
    <property type="match status" value="1"/>
</dbReference>
<evidence type="ECO:0000256" key="6">
    <source>
        <dbReference type="ARBA" id="ARBA00022490"/>
    </source>
</evidence>
<keyword evidence="9 11" id="KW-0226">DNA condensation</keyword>
<name>A0A8C3MS16_GEOPR</name>
<feature type="region of interest" description="Disordered" evidence="12">
    <location>
        <begin position="545"/>
        <end position="581"/>
    </location>
</feature>
<evidence type="ECO:0000256" key="10">
    <source>
        <dbReference type="ARBA" id="ARBA00023306"/>
    </source>
</evidence>
<feature type="compositionally biased region" description="Basic and acidic residues" evidence="12">
    <location>
        <begin position="170"/>
        <end position="181"/>
    </location>
</feature>
<comment type="similarity">
    <text evidence="3 11">Belongs to the CND2 (condensin subunit 2) family.</text>
</comment>
<dbReference type="AlphaFoldDB" id="A0A8C3MS16"/>
<dbReference type="PANTHER" id="PTHR13108">
    <property type="entry name" value="CONDENSIN COMPLEX SUBUNIT 2"/>
    <property type="match status" value="1"/>
</dbReference>
<evidence type="ECO:0000256" key="9">
    <source>
        <dbReference type="ARBA" id="ARBA00023067"/>
    </source>
</evidence>
<dbReference type="Ensembl" id="ENSCPVT00000008681.2">
    <property type="protein sequence ID" value="ENSCPVP00000008360.2"/>
    <property type="gene ID" value="ENSCPVG00000006099.2"/>
</dbReference>
<evidence type="ECO:0000313" key="13">
    <source>
        <dbReference type="Ensembl" id="ENSCPVP00000008360.2"/>
    </source>
</evidence>
<reference evidence="13" key="3">
    <citation type="submission" date="2025-09" db="UniProtKB">
        <authorList>
            <consortium name="Ensembl"/>
        </authorList>
    </citation>
    <scope>IDENTIFICATION</scope>
</reference>
<comment type="subcellular location">
    <subcellularLocation>
        <location evidence="1">Chromosome</location>
    </subcellularLocation>
    <subcellularLocation>
        <location evidence="2">Cytoplasm</location>
    </subcellularLocation>
</comment>
<evidence type="ECO:0000256" key="11">
    <source>
        <dbReference type="PIRNR" id="PIRNR017126"/>
    </source>
</evidence>
<evidence type="ECO:0000256" key="8">
    <source>
        <dbReference type="ARBA" id="ARBA00022776"/>
    </source>
</evidence>
<evidence type="ECO:0000256" key="2">
    <source>
        <dbReference type="ARBA" id="ARBA00004496"/>
    </source>
</evidence>
<evidence type="ECO:0000256" key="3">
    <source>
        <dbReference type="ARBA" id="ARBA00009471"/>
    </source>
</evidence>
<dbReference type="GO" id="GO:0005737">
    <property type="term" value="C:cytoplasm"/>
    <property type="evidence" value="ECO:0007669"/>
    <property type="project" value="UniProtKB-SubCell"/>
</dbReference>
<dbReference type="GO" id="GO:0051301">
    <property type="term" value="P:cell division"/>
    <property type="evidence" value="ECO:0007669"/>
    <property type="project" value="UniProtKB-KW"/>
</dbReference>
<reference evidence="13" key="1">
    <citation type="submission" date="2020-02" db="EMBL/GenBank/DDBJ databases">
        <authorList>
            <person name="Enbody D E."/>
            <person name="Pettersson E M."/>
        </authorList>
    </citation>
    <scope>NUCLEOTIDE SEQUENCE [LARGE SCALE GENOMIC DNA]</scope>
</reference>
<feature type="compositionally biased region" description="Polar residues" evidence="12">
    <location>
        <begin position="65"/>
        <end position="84"/>
    </location>
</feature>
<dbReference type="PROSITE" id="PS51318">
    <property type="entry name" value="TAT"/>
    <property type="match status" value="1"/>
</dbReference>
<dbReference type="Proteomes" id="UP000694382">
    <property type="component" value="Chromosome 22"/>
</dbReference>
<dbReference type="InterPro" id="IPR022816">
    <property type="entry name" value="Condensin_barren_su2"/>
</dbReference>
<dbReference type="PIRSF" id="PIRSF017126">
    <property type="entry name" value="Condensin_H"/>
    <property type="match status" value="1"/>
</dbReference>
<sequence length="703" mass="76764">MAGSPSARRGAMAMAVCTTSAAATAAAFLSPTLRAPGSTGTPVFAGCPDNDDERERRQRRRSRAVDSSLQGLGSPSLRTESWQPPLPQWTNAQISEHYSTCIKLSTENKITTKNAFGLHLIDYMTDILKQKTSELTNFQVAAGTLDASAKIYAMRVESVHADAFRVLGHLGKEPPPARDPDSPQEDSSPAPEAAKKAQPKKKQGFKTIEQNLSNINVPEGSQRPEVDPMFQRAVAAFDECNASGIFLTGLRSQGFQSRLLFPSEIVPLPSSESLALPSSHPVTVPGLKALLAPCLEKRRICSSLAGFQFTKWDEESHDESVSALLEKFRKSEHAFDPNLDPDSEEGEGWAPSQPEFQPESPAGDGNHPEFQPNGDSLGHSKRSTGAPLGEGDIGTMSLHVSLNPGEYSYFSPRVLSMWAGPEHWRFRPRQPPAPGLEKDSRQRIPRKVFELDFQEDIDFQAYFQKTKASTTLAKSILESQNSRSTTLPADFNYDPENLGQLFLKPHVKLSPSSDPVGALDSEAGIEDYDYNNPNDTSNFCPALQVPDSDDDPDPAEFPGQAGLLPLPAHPEAPEHAGINGGNGAGCGELELIAEPPKVHKIPILYARTAKRMDMRRLKRNMWELLTEQGEEEEEAGEGTDVKVAGEKNLSDLIKDLRHRLPPTMATDLSVPLAFVSLLHLANEKNLKLESTEDLSDILVRGGT</sequence>
<evidence type="ECO:0000256" key="4">
    <source>
        <dbReference type="ARBA" id="ARBA00016065"/>
    </source>
</evidence>
<dbReference type="GO" id="GO:0003682">
    <property type="term" value="F:chromatin binding"/>
    <property type="evidence" value="ECO:0007669"/>
    <property type="project" value="TreeGrafter"/>
</dbReference>
<dbReference type="InterPro" id="IPR006311">
    <property type="entry name" value="TAT_signal"/>
</dbReference>
<evidence type="ECO:0000256" key="5">
    <source>
        <dbReference type="ARBA" id="ARBA00022454"/>
    </source>
</evidence>
<keyword evidence="10 11" id="KW-0131">Cell cycle</keyword>
<dbReference type="GO" id="GO:0007076">
    <property type="term" value="P:mitotic chromosome condensation"/>
    <property type="evidence" value="ECO:0007669"/>
    <property type="project" value="InterPro"/>
</dbReference>
<feature type="region of interest" description="Disordered" evidence="12">
    <location>
        <begin position="169"/>
        <end position="204"/>
    </location>
</feature>
<protein>
    <recommendedName>
        <fullName evidence="4 11">Condensin complex subunit 2</fullName>
    </recommendedName>
</protein>
<proteinExistence type="inferred from homology"/>
<evidence type="ECO:0000256" key="1">
    <source>
        <dbReference type="ARBA" id="ARBA00004286"/>
    </source>
</evidence>
<evidence type="ECO:0000313" key="14">
    <source>
        <dbReference type="Proteomes" id="UP000694382"/>
    </source>
</evidence>
<dbReference type="GO" id="GO:0000796">
    <property type="term" value="C:condensin complex"/>
    <property type="evidence" value="ECO:0007669"/>
    <property type="project" value="InterPro"/>
</dbReference>
<keyword evidence="8 11" id="KW-0498">Mitosis</keyword>
<accession>A0A8C3MS16</accession>
<feature type="region of interest" description="Disordered" evidence="12">
    <location>
        <begin position="334"/>
        <end position="392"/>
    </location>
</feature>
<comment type="function">
    <text evidence="11">Regulatory subunit of the condensin complex, a complex required for conversion of interphase chromatin into mitotic-like condense chromosomes.</text>
</comment>
<keyword evidence="6" id="KW-0963">Cytoplasm</keyword>
<feature type="region of interest" description="Disordered" evidence="12">
    <location>
        <begin position="39"/>
        <end position="84"/>
    </location>
</feature>
<accession>A0A8U8BB06</accession>
<reference evidence="13" key="2">
    <citation type="submission" date="2025-08" db="UniProtKB">
        <authorList>
            <consortium name="Ensembl"/>
        </authorList>
    </citation>
    <scope>IDENTIFICATION</scope>
</reference>
<organism evidence="13 14">
    <name type="scientific">Geospiza parvula</name>
    <name type="common">Small tree-finch</name>
    <name type="synonym">Camarhynchus parvulus</name>
    <dbReference type="NCBI Taxonomy" id="87175"/>
    <lineage>
        <taxon>Eukaryota</taxon>
        <taxon>Metazoa</taxon>
        <taxon>Chordata</taxon>
        <taxon>Craniata</taxon>
        <taxon>Vertebrata</taxon>
        <taxon>Euteleostomi</taxon>
        <taxon>Archelosauria</taxon>
        <taxon>Archosauria</taxon>
        <taxon>Dinosauria</taxon>
        <taxon>Saurischia</taxon>
        <taxon>Theropoda</taxon>
        <taxon>Coelurosauria</taxon>
        <taxon>Aves</taxon>
        <taxon>Neognathae</taxon>
        <taxon>Neoaves</taxon>
        <taxon>Telluraves</taxon>
        <taxon>Australaves</taxon>
        <taxon>Passeriformes</taxon>
        <taxon>Thraupidae</taxon>
        <taxon>Camarhynchus</taxon>
    </lineage>
</organism>
<keyword evidence="5" id="KW-0158">Chromosome</keyword>
<dbReference type="PANTHER" id="PTHR13108:SF9">
    <property type="entry name" value="CONDENSIN COMPLEX SUBUNIT 2"/>
    <property type="match status" value="1"/>
</dbReference>